<proteinExistence type="predicted"/>
<name>A0A382CAD2_9ZZZZ</name>
<sequence>VEIVGDYKNNWMATNDPSGFDRVKCIFSKWCPPNDPARKARKADLEGLVDYPEPCWQDDYGYAPPYTYGTYRTSKYTNRKCPWAKGPHYAPETSNLMIDPTLNSHWCYDANVERTESGILESLNEAINSEEEDMQIFHIIVNSADHSGGRGSISLDLAFPLNSWHPEKFEDGTLFVREYRKGTRRGKGIFQFRKPDVCDKCWESDNLSMRVGDEPNGSLREDSNGRRGTSKPISKDDIKEAERRKEDWIIYDFSVAWASGGHLRIAFPTKTFTGKNGIIGHNWNSSPIFSPSFNW</sequence>
<evidence type="ECO:0000256" key="1">
    <source>
        <dbReference type="SAM" id="MobiDB-lite"/>
    </source>
</evidence>
<gene>
    <name evidence="2" type="ORF">METZ01_LOCUS175718</name>
</gene>
<dbReference type="AlphaFoldDB" id="A0A382CAD2"/>
<feature type="region of interest" description="Disordered" evidence="1">
    <location>
        <begin position="212"/>
        <end position="238"/>
    </location>
</feature>
<evidence type="ECO:0000313" key="2">
    <source>
        <dbReference type="EMBL" id="SVB22864.1"/>
    </source>
</evidence>
<dbReference type="EMBL" id="UINC01033489">
    <property type="protein sequence ID" value="SVB22864.1"/>
    <property type="molecule type" value="Genomic_DNA"/>
</dbReference>
<organism evidence="2">
    <name type="scientific">marine metagenome</name>
    <dbReference type="NCBI Taxonomy" id="408172"/>
    <lineage>
        <taxon>unclassified sequences</taxon>
        <taxon>metagenomes</taxon>
        <taxon>ecological metagenomes</taxon>
    </lineage>
</organism>
<feature type="non-terminal residue" evidence="2">
    <location>
        <position position="1"/>
    </location>
</feature>
<protein>
    <submittedName>
        <fullName evidence="2">Uncharacterized protein</fullName>
    </submittedName>
</protein>
<accession>A0A382CAD2</accession>
<reference evidence="2" key="1">
    <citation type="submission" date="2018-05" db="EMBL/GenBank/DDBJ databases">
        <authorList>
            <person name="Lanie J.A."/>
            <person name="Ng W.-L."/>
            <person name="Kazmierczak K.M."/>
            <person name="Andrzejewski T.M."/>
            <person name="Davidsen T.M."/>
            <person name="Wayne K.J."/>
            <person name="Tettelin H."/>
            <person name="Glass J.I."/>
            <person name="Rusch D."/>
            <person name="Podicherti R."/>
            <person name="Tsui H.-C.T."/>
            <person name="Winkler M.E."/>
        </authorList>
    </citation>
    <scope>NUCLEOTIDE SEQUENCE</scope>
</reference>